<feature type="region of interest" description="Disordered" evidence="3">
    <location>
        <begin position="1"/>
        <end position="39"/>
    </location>
</feature>
<dbReference type="VEuPathDB" id="FungiDB:F503_06872"/>
<dbReference type="PANTHER" id="PTHR13495:SF0">
    <property type="entry name" value="PSME3-INTERACTING PROTEIN"/>
    <property type="match status" value="1"/>
</dbReference>
<evidence type="ECO:0000313" key="6">
    <source>
        <dbReference type="Proteomes" id="UP000016923"/>
    </source>
</evidence>
<keyword evidence="2" id="KW-0539">Nucleus</keyword>
<dbReference type="STRING" id="1262450.S3CAY9"/>
<dbReference type="InterPro" id="IPR019331">
    <property type="entry name" value="FAM192A/Fyv6_N"/>
</dbReference>
<reference evidence="5 6" key="1">
    <citation type="journal article" date="2013" name="BMC Genomics">
        <title>The genome and transcriptome of the pine saprophyte Ophiostoma piceae, and a comparison with the bark beetle-associated pine pathogen Grosmannia clavigera.</title>
        <authorList>
            <person name="Haridas S."/>
            <person name="Wang Y."/>
            <person name="Lim L."/>
            <person name="Massoumi Alamouti S."/>
            <person name="Jackman S."/>
            <person name="Docking R."/>
            <person name="Robertson G."/>
            <person name="Birol I."/>
            <person name="Bohlmann J."/>
            <person name="Breuil C."/>
        </authorList>
    </citation>
    <scope>NUCLEOTIDE SEQUENCE [LARGE SCALE GENOMIC DNA]</scope>
    <source>
        <strain evidence="5 6">UAMH 11346</strain>
    </source>
</reference>
<dbReference type="EMBL" id="KE148147">
    <property type="protein sequence ID" value="EPE09096.1"/>
    <property type="molecule type" value="Genomic_DNA"/>
</dbReference>
<feature type="domain" description="FAM192A/Fyv6 N-terminal" evidence="4">
    <location>
        <begin position="30"/>
        <end position="130"/>
    </location>
</feature>
<keyword evidence="6" id="KW-1185">Reference proteome</keyword>
<dbReference type="AlphaFoldDB" id="S3CAY9"/>
<name>S3CAY9_OPHP1</name>
<dbReference type="eggNOG" id="KOG4036">
    <property type="taxonomic scope" value="Eukaryota"/>
</dbReference>
<dbReference type="Pfam" id="PF10187">
    <property type="entry name" value="FAM192A_Fyv6_N"/>
    <property type="match status" value="1"/>
</dbReference>
<proteinExistence type="predicted"/>
<dbReference type="PANTHER" id="PTHR13495">
    <property type="entry name" value="NEFA-INTERACTING NUCLEAR PROTEIN NIP30"/>
    <property type="match status" value="1"/>
</dbReference>
<evidence type="ECO:0000259" key="4">
    <source>
        <dbReference type="Pfam" id="PF10187"/>
    </source>
</evidence>
<feature type="region of interest" description="Disordered" evidence="3">
    <location>
        <begin position="131"/>
        <end position="189"/>
    </location>
</feature>
<dbReference type="HOGENOM" id="CLU_809166_0_0_1"/>
<accession>S3CAY9</accession>
<evidence type="ECO:0000313" key="5">
    <source>
        <dbReference type="EMBL" id="EPE09096.1"/>
    </source>
</evidence>
<sequence length="343" mass="36867">MSSRFVSAGVVDATGDTKPLDGTASKDAETESAETAARKAEWAVVERRLDDERKKREAARKAAPTSSLYDMLQANKEAKQAAFEEAAKLKNQFRALDEDEIEFLDSLKQSERAEAERVQREMAKGIEAFRRARQETSGGTSGGTGGATTVAPGEEVNELNKQDEQDEQLSSRLPSFTSNLPAPDALRHAHRPSCRNLPLVQPSISSSGTLIARAAASASASTSNRRMRSPMRGSTVTANGQIFSLVVLITLPLSSLSSSKTVLVQFFSSKSSAVSISFDLNSLCAVAKHSAATSRPMSSATRRRCRKRHSRIGVFRNPSRWGNCTATAGPRVSGMFAGTALVV</sequence>
<gene>
    <name evidence="5" type="ORF">F503_06872</name>
</gene>
<dbReference type="Proteomes" id="UP000016923">
    <property type="component" value="Unassembled WGS sequence"/>
</dbReference>
<protein>
    <submittedName>
        <fullName evidence="5">Nefa-interacting nuclear protein nip30</fullName>
    </submittedName>
</protein>
<evidence type="ECO:0000256" key="1">
    <source>
        <dbReference type="ARBA" id="ARBA00004123"/>
    </source>
</evidence>
<evidence type="ECO:0000256" key="2">
    <source>
        <dbReference type="ARBA" id="ARBA00023242"/>
    </source>
</evidence>
<evidence type="ECO:0000256" key="3">
    <source>
        <dbReference type="SAM" id="MobiDB-lite"/>
    </source>
</evidence>
<dbReference type="OrthoDB" id="75807at2759"/>
<organism evidence="5 6">
    <name type="scientific">Ophiostoma piceae (strain UAMH 11346)</name>
    <name type="common">Sap stain fungus</name>
    <dbReference type="NCBI Taxonomy" id="1262450"/>
    <lineage>
        <taxon>Eukaryota</taxon>
        <taxon>Fungi</taxon>
        <taxon>Dikarya</taxon>
        <taxon>Ascomycota</taxon>
        <taxon>Pezizomycotina</taxon>
        <taxon>Sordariomycetes</taxon>
        <taxon>Sordariomycetidae</taxon>
        <taxon>Ophiostomatales</taxon>
        <taxon>Ophiostomataceae</taxon>
        <taxon>Ophiostoma</taxon>
    </lineage>
</organism>
<dbReference type="GO" id="GO:0005634">
    <property type="term" value="C:nucleus"/>
    <property type="evidence" value="ECO:0007669"/>
    <property type="project" value="UniProtKB-SubCell"/>
</dbReference>
<dbReference type="InterPro" id="IPR039845">
    <property type="entry name" value="FAM192A"/>
</dbReference>
<feature type="compositionally biased region" description="Polar residues" evidence="3">
    <location>
        <begin position="168"/>
        <end position="180"/>
    </location>
</feature>
<comment type="subcellular location">
    <subcellularLocation>
        <location evidence="1">Nucleus</location>
    </subcellularLocation>
</comment>